<gene>
    <name evidence="2" type="ORF">GUITHDRAFT_121681</name>
</gene>
<dbReference type="GeneID" id="17288886"/>
<dbReference type="HOGENOM" id="CLU_1996942_0_0_1"/>
<evidence type="ECO:0000256" key="1">
    <source>
        <dbReference type="SAM" id="Phobius"/>
    </source>
</evidence>
<sequence>MGWPDRVLARHWEFGFSIMADKMEKLRLGTRPILPRQPELRLGHLHPSTGKRAHVFVSSEPHAEEALARIANRELSLISTEFAFFCYVMFSTWSFAVRPGQPMVLLLPQCACDAIKMRPKENSPS</sequence>
<name>L1I7B9_GUITC</name>
<dbReference type="KEGG" id="gtt:GUITHDRAFT_121681"/>
<dbReference type="Proteomes" id="UP000011087">
    <property type="component" value="Unassembled WGS sequence"/>
</dbReference>
<proteinExistence type="predicted"/>
<keyword evidence="4" id="KW-1185">Reference proteome</keyword>
<evidence type="ECO:0000313" key="3">
    <source>
        <dbReference type="EnsemblProtists" id="EKX32148"/>
    </source>
</evidence>
<dbReference type="RefSeq" id="XP_005819128.1">
    <property type="nucleotide sequence ID" value="XM_005819071.1"/>
</dbReference>
<reference evidence="4" key="2">
    <citation type="submission" date="2012-11" db="EMBL/GenBank/DDBJ databases">
        <authorList>
            <person name="Kuo A."/>
            <person name="Curtis B.A."/>
            <person name="Tanifuji G."/>
            <person name="Burki F."/>
            <person name="Gruber A."/>
            <person name="Irimia M."/>
            <person name="Maruyama S."/>
            <person name="Arias M.C."/>
            <person name="Ball S.G."/>
            <person name="Gile G.H."/>
            <person name="Hirakawa Y."/>
            <person name="Hopkins J.F."/>
            <person name="Rensing S.A."/>
            <person name="Schmutz J."/>
            <person name="Symeonidi A."/>
            <person name="Elias M."/>
            <person name="Eveleigh R.J."/>
            <person name="Herman E.K."/>
            <person name="Klute M.J."/>
            <person name="Nakayama T."/>
            <person name="Obornik M."/>
            <person name="Reyes-Prieto A."/>
            <person name="Armbrust E.V."/>
            <person name="Aves S.J."/>
            <person name="Beiko R.G."/>
            <person name="Coutinho P."/>
            <person name="Dacks J.B."/>
            <person name="Durnford D.G."/>
            <person name="Fast N.M."/>
            <person name="Green B.R."/>
            <person name="Grisdale C."/>
            <person name="Hempe F."/>
            <person name="Henrissat B."/>
            <person name="Hoppner M.P."/>
            <person name="Ishida K.-I."/>
            <person name="Kim E."/>
            <person name="Koreny L."/>
            <person name="Kroth P.G."/>
            <person name="Liu Y."/>
            <person name="Malik S.-B."/>
            <person name="Maier U.G."/>
            <person name="McRose D."/>
            <person name="Mock T."/>
            <person name="Neilson J.A."/>
            <person name="Onodera N.T."/>
            <person name="Poole A.M."/>
            <person name="Pritham E.J."/>
            <person name="Richards T.A."/>
            <person name="Rocap G."/>
            <person name="Roy S.W."/>
            <person name="Sarai C."/>
            <person name="Schaack S."/>
            <person name="Shirato S."/>
            <person name="Slamovits C.H."/>
            <person name="Spencer D.F."/>
            <person name="Suzuki S."/>
            <person name="Worden A.Z."/>
            <person name="Zauner S."/>
            <person name="Barry K."/>
            <person name="Bell C."/>
            <person name="Bharti A.K."/>
            <person name="Crow J.A."/>
            <person name="Grimwood J."/>
            <person name="Kramer R."/>
            <person name="Lindquist E."/>
            <person name="Lucas S."/>
            <person name="Salamov A."/>
            <person name="McFadden G.I."/>
            <person name="Lane C.E."/>
            <person name="Keeling P.J."/>
            <person name="Gray M.W."/>
            <person name="Grigoriev I.V."/>
            <person name="Archibald J.M."/>
        </authorList>
    </citation>
    <scope>NUCLEOTIDE SEQUENCE</scope>
    <source>
        <strain evidence="4">CCMP2712</strain>
    </source>
</reference>
<accession>L1I7B9</accession>
<keyword evidence="1" id="KW-0472">Membrane</keyword>
<reference evidence="3" key="3">
    <citation type="submission" date="2016-03" db="UniProtKB">
        <authorList>
            <consortium name="EnsemblProtists"/>
        </authorList>
    </citation>
    <scope>IDENTIFICATION</scope>
</reference>
<keyword evidence="1" id="KW-0812">Transmembrane</keyword>
<dbReference type="EnsemblProtists" id="EKX32148">
    <property type="protein sequence ID" value="EKX32148"/>
    <property type="gene ID" value="GUITHDRAFT_121681"/>
</dbReference>
<dbReference type="PaxDb" id="55529-EKX32148"/>
<protein>
    <submittedName>
        <fullName evidence="2 3">Uncharacterized protein</fullName>
    </submittedName>
</protein>
<evidence type="ECO:0000313" key="4">
    <source>
        <dbReference type="Proteomes" id="UP000011087"/>
    </source>
</evidence>
<dbReference type="AlphaFoldDB" id="L1I7B9"/>
<reference evidence="2 4" key="1">
    <citation type="journal article" date="2012" name="Nature">
        <title>Algal genomes reveal evolutionary mosaicism and the fate of nucleomorphs.</title>
        <authorList>
            <consortium name="DOE Joint Genome Institute"/>
            <person name="Curtis B.A."/>
            <person name="Tanifuji G."/>
            <person name="Burki F."/>
            <person name="Gruber A."/>
            <person name="Irimia M."/>
            <person name="Maruyama S."/>
            <person name="Arias M.C."/>
            <person name="Ball S.G."/>
            <person name="Gile G.H."/>
            <person name="Hirakawa Y."/>
            <person name="Hopkins J.F."/>
            <person name="Kuo A."/>
            <person name="Rensing S.A."/>
            <person name="Schmutz J."/>
            <person name="Symeonidi A."/>
            <person name="Elias M."/>
            <person name="Eveleigh R.J."/>
            <person name="Herman E.K."/>
            <person name="Klute M.J."/>
            <person name="Nakayama T."/>
            <person name="Obornik M."/>
            <person name="Reyes-Prieto A."/>
            <person name="Armbrust E.V."/>
            <person name="Aves S.J."/>
            <person name="Beiko R.G."/>
            <person name="Coutinho P."/>
            <person name="Dacks J.B."/>
            <person name="Durnford D.G."/>
            <person name="Fast N.M."/>
            <person name="Green B.R."/>
            <person name="Grisdale C.J."/>
            <person name="Hempel F."/>
            <person name="Henrissat B."/>
            <person name="Hoppner M.P."/>
            <person name="Ishida K."/>
            <person name="Kim E."/>
            <person name="Koreny L."/>
            <person name="Kroth P.G."/>
            <person name="Liu Y."/>
            <person name="Malik S.B."/>
            <person name="Maier U.G."/>
            <person name="McRose D."/>
            <person name="Mock T."/>
            <person name="Neilson J.A."/>
            <person name="Onodera N.T."/>
            <person name="Poole A.M."/>
            <person name="Pritham E.J."/>
            <person name="Richards T.A."/>
            <person name="Rocap G."/>
            <person name="Roy S.W."/>
            <person name="Sarai C."/>
            <person name="Schaack S."/>
            <person name="Shirato S."/>
            <person name="Slamovits C.H."/>
            <person name="Spencer D.F."/>
            <person name="Suzuki S."/>
            <person name="Worden A.Z."/>
            <person name="Zauner S."/>
            <person name="Barry K."/>
            <person name="Bell C."/>
            <person name="Bharti A.K."/>
            <person name="Crow J.A."/>
            <person name="Grimwood J."/>
            <person name="Kramer R."/>
            <person name="Lindquist E."/>
            <person name="Lucas S."/>
            <person name="Salamov A."/>
            <person name="McFadden G.I."/>
            <person name="Lane C.E."/>
            <person name="Keeling P.J."/>
            <person name="Gray M.W."/>
            <person name="Grigoriev I.V."/>
            <person name="Archibald J.M."/>
        </authorList>
    </citation>
    <scope>NUCLEOTIDE SEQUENCE</scope>
    <source>
        <strain evidence="2 4">CCMP2712</strain>
    </source>
</reference>
<dbReference type="EMBL" id="JH993208">
    <property type="protein sequence ID" value="EKX32148.1"/>
    <property type="molecule type" value="Genomic_DNA"/>
</dbReference>
<organism evidence="2">
    <name type="scientific">Guillardia theta (strain CCMP2712)</name>
    <name type="common">Cryptophyte</name>
    <dbReference type="NCBI Taxonomy" id="905079"/>
    <lineage>
        <taxon>Eukaryota</taxon>
        <taxon>Cryptophyceae</taxon>
        <taxon>Pyrenomonadales</taxon>
        <taxon>Geminigeraceae</taxon>
        <taxon>Guillardia</taxon>
    </lineage>
</organism>
<feature type="transmembrane region" description="Helical" evidence="1">
    <location>
        <begin position="75"/>
        <end position="96"/>
    </location>
</feature>
<evidence type="ECO:0000313" key="2">
    <source>
        <dbReference type="EMBL" id="EKX32148.1"/>
    </source>
</evidence>
<keyword evidence="1" id="KW-1133">Transmembrane helix</keyword>